<dbReference type="Proteomes" id="UP000295375">
    <property type="component" value="Unassembled WGS sequence"/>
</dbReference>
<dbReference type="InterPro" id="IPR011250">
    <property type="entry name" value="OMP/PagP_B-barrel"/>
</dbReference>
<gene>
    <name evidence="1" type="ORF">EV696_107131</name>
</gene>
<keyword evidence="2" id="KW-1185">Reference proteome</keyword>
<dbReference type="SUPFAM" id="SSF56925">
    <property type="entry name" value="OMPA-like"/>
    <property type="match status" value="1"/>
</dbReference>
<name>A0A4R6UST8_9GAMM</name>
<accession>A0A4R6UST8</accession>
<proteinExistence type="predicted"/>
<evidence type="ECO:0008006" key="3">
    <source>
        <dbReference type="Google" id="ProtNLM"/>
    </source>
</evidence>
<dbReference type="EMBL" id="SNYM01000007">
    <property type="protein sequence ID" value="TDQ48395.1"/>
    <property type="molecule type" value="Genomic_DNA"/>
</dbReference>
<dbReference type="AlphaFoldDB" id="A0A4R6UST8"/>
<evidence type="ECO:0000313" key="1">
    <source>
        <dbReference type="EMBL" id="TDQ48395.1"/>
    </source>
</evidence>
<sequence length="188" mass="20701">MHRWIMAGSLLAASLTSVAEQRLVFGSGYRWTQDVTVDQVDTGIREDQSLAAAFEWPYSAVADWQLYLSQTETDVDNAARDALDIRVAQIGGVRWLESGDFRPYLGATGGVTQLSLADDTMTRASLSLFAGLNWDIASAAAIRAELRWIGTYVDSETELRCAGGRCVLTVDAGLWRQTDANLQVVFRF</sequence>
<evidence type="ECO:0000313" key="2">
    <source>
        <dbReference type="Proteomes" id="UP000295375"/>
    </source>
</evidence>
<dbReference type="Gene3D" id="2.40.160.20">
    <property type="match status" value="1"/>
</dbReference>
<reference evidence="1 2" key="1">
    <citation type="submission" date="2019-03" db="EMBL/GenBank/DDBJ databases">
        <title>Genomic Encyclopedia of Type Strains, Phase IV (KMG-IV): sequencing the most valuable type-strain genomes for metagenomic binning, comparative biology and taxonomic classification.</title>
        <authorList>
            <person name="Goeker M."/>
        </authorList>
    </citation>
    <scope>NUCLEOTIDE SEQUENCE [LARGE SCALE GENOMIC DNA]</scope>
    <source>
        <strain evidence="1 2">DSM 103792</strain>
    </source>
</reference>
<comment type="caution">
    <text evidence="1">The sequence shown here is derived from an EMBL/GenBank/DDBJ whole genome shotgun (WGS) entry which is preliminary data.</text>
</comment>
<organism evidence="1 2">
    <name type="scientific">Permianibacter aggregans</name>
    <dbReference type="NCBI Taxonomy" id="1510150"/>
    <lineage>
        <taxon>Bacteria</taxon>
        <taxon>Pseudomonadati</taxon>
        <taxon>Pseudomonadota</taxon>
        <taxon>Gammaproteobacteria</taxon>
        <taxon>Pseudomonadales</taxon>
        <taxon>Pseudomonadaceae</taxon>
        <taxon>Permianibacter</taxon>
    </lineage>
</organism>
<dbReference type="OrthoDB" id="6308600at2"/>
<protein>
    <recommendedName>
        <fullName evidence="3">Outer membrane protein with beta-barrel domain</fullName>
    </recommendedName>
</protein>
<dbReference type="RefSeq" id="WP_133590261.1">
    <property type="nucleotide sequence ID" value="NZ_CP037953.1"/>
</dbReference>